<evidence type="ECO:0000313" key="8">
    <source>
        <dbReference type="EMBL" id="RFA12525.1"/>
    </source>
</evidence>
<dbReference type="InterPro" id="IPR001425">
    <property type="entry name" value="Arc/bac/fun_rhodopsins"/>
</dbReference>
<organism evidence="8 9">
    <name type="scientific">Subtercola boreus</name>
    <dbReference type="NCBI Taxonomy" id="120213"/>
    <lineage>
        <taxon>Bacteria</taxon>
        <taxon>Bacillati</taxon>
        <taxon>Actinomycetota</taxon>
        <taxon>Actinomycetes</taxon>
        <taxon>Micrococcales</taxon>
        <taxon>Microbacteriaceae</taxon>
        <taxon>Subtercola</taxon>
    </lineage>
</organism>
<evidence type="ECO:0008006" key="10">
    <source>
        <dbReference type="Google" id="ProtNLM"/>
    </source>
</evidence>
<protein>
    <recommendedName>
        <fullName evidence="10">Rhodopsin</fullName>
    </recommendedName>
</protein>
<feature type="transmembrane region" description="Helical" evidence="7">
    <location>
        <begin position="162"/>
        <end position="181"/>
    </location>
</feature>
<proteinExistence type="inferred from homology"/>
<name>A0A3E0VSC5_9MICO</name>
<feature type="transmembrane region" description="Helical" evidence="7">
    <location>
        <begin position="202"/>
        <end position="222"/>
    </location>
</feature>
<feature type="transmembrane region" description="Helical" evidence="7">
    <location>
        <begin position="97"/>
        <end position="118"/>
    </location>
</feature>
<comment type="similarity">
    <text evidence="2">Belongs to the archaeal/bacterial/fungal opsin family.</text>
</comment>
<dbReference type="GO" id="GO:0016020">
    <property type="term" value="C:membrane"/>
    <property type="evidence" value="ECO:0007669"/>
    <property type="project" value="UniProtKB-SubCell"/>
</dbReference>
<evidence type="ECO:0000256" key="6">
    <source>
        <dbReference type="SAM" id="MobiDB-lite"/>
    </source>
</evidence>
<dbReference type="AlphaFoldDB" id="A0A3E0VSC5"/>
<evidence type="ECO:0000256" key="4">
    <source>
        <dbReference type="ARBA" id="ARBA00022989"/>
    </source>
</evidence>
<keyword evidence="4 7" id="KW-1133">Transmembrane helix</keyword>
<dbReference type="PRINTS" id="PR00251">
    <property type="entry name" value="BACTRLOPSIN"/>
</dbReference>
<comment type="caution">
    <text evidence="8">The sequence shown here is derived from an EMBL/GenBank/DDBJ whole genome shotgun (WGS) entry which is preliminary data.</text>
</comment>
<dbReference type="SUPFAM" id="SSF81321">
    <property type="entry name" value="Family A G protein-coupled receptor-like"/>
    <property type="match status" value="1"/>
</dbReference>
<dbReference type="SMART" id="SM01021">
    <property type="entry name" value="Bac_rhodopsin"/>
    <property type="match status" value="1"/>
</dbReference>
<keyword evidence="3 7" id="KW-0812">Transmembrane</keyword>
<sequence length="330" mass="34981">MVHTAFEPWTAVLSPPEYLLTLYFLVVAALVLFAGFLRAVFTQREVGARFRPATVARLAVTGAATLSYVIVLTGFMGGYDRVGATYIPNGTAIVAYAARYMDWSVTVPLLTIELMTVVSFTGSAARRGRLIAAASAFLMIFTGFLGAIVMPGESADGGTSSLLLWGAISCVFWIVTTVVLIRAVRASFGTLTPASATLLRNATILLLSGWAVYPLVYLIQIFGDGGAWATAMQVILCSADAVVKIGFGTLIHRVAKLRTAEDVRAGDDVHPESIWISSVKQSDAGVPREVYLADGSTVHERRSKPPTASAVAAEPPPEVTGMADLLPPGP</sequence>
<feature type="transmembrane region" description="Helical" evidence="7">
    <location>
        <begin position="130"/>
        <end position="150"/>
    </location>
</feature>
<evidence type="ECO:0000256" key="3">
    <source>
        <dbReference type="ARBA" id="ARBA00022692"/>
    </source>
</evidence>
<dbReference type="Pfam" id="PF01036">
    <property type="entry name" value="Bac_rhodopsin"/>
    <property type="match status" value="1"/>
</dbReference>
<feature type="region of interest" description="Disordered" evidence="6">
    <location>
        <begin position="295"/>
        <end position="330"/>
    </location>
</feature>
<evidence type="ECO:0000256" key="1">
    <source>
        <dbReference type="ARBA" id="ARBA00004141"/>
    </source>
</evidence>
<dbReference type="RefSeq" id="WP_116412619.1">
    <property type="nucleotide sequence ID" value="NZ_NBXB01000041.1"/>
</dbReference>
<reference evidence="8 9" key="1">
    <citation type="submission" date="2017-04" db="EMBL/GenBank/DDBJ databases">
        <title>Comparative genome analysis of Subtercola boreus.</title>
        <authorList>
            <person name="Cho Y.-J."/>
            <person name="Cho A."/>
            <person name="Kim O.-S."/>
            <person name="Lee J.-I."/>
        </authorList>
    </citation>
    <scope>NUCLEOTIDE SEQUENCE [LARGE SCALE GENOMIC DNA]</scope>
    <source>
        <strain evidence="8 9">P27479</strain>
    </source>
</reference>
<accession>A0A3E0VSC5</accession>
<feature type="transmembrane region" description="Helical" evidence="7">
    <location>
        <begin position="53"/>
        <end position="77"/>
    </location>
</feature>
<evidence type="ECO:0000256" key="5">
    <source>
        <dbReference type="ARBA" id="ARBA00023136"/>
    </source>
</evidence>
<feature type="transmembrane region" description="Helical" evidence="7">
    <location>
        <begin position="20"/>
        <end position="41"/>
    </location>
</feature>
<feature type="transmembrane region" description="Helical" evidence="7">
    <location>
        <begin position="228"/>
        <end position="251"/>
    </location>
</feature>
<comment type="subcellular location">
    <subcellularLocation>
        <location evidence="1">Membrane</location>
        <topology evidence="1">Multi-pass membrane protein</topology>
    </subcellularLocation>
</comment>
<evidence type="ECO:0000256" key="2">
    <source>
        <dbReference type="ARBA" id="ARBA00008130"/>
    </source>
</evidence>
<evidence type="ECO:0000313" key="9">
    <source>
        <dbReference type="Proteomes" id="UP000256541"/>
    </source>
</evidence>
<dbReference type="OrthoDB" id="30586at2"/>
<dbReference type="Gene3D" id="1.20.1070.10">
    <property type="entry name" value="Rhodopsin 7-helix transmembrane proteins"/>
    <property type="match status" value="1"/>
</dbReference>
<dbReference type="Proteomes" id="UP000256541">
    <property type="component" value="Unassembled WGS sequence"/>
</dbReference>
<gene>
    <name evidence="8" type="ORF">B7R22_15520</name>
</gene>
<dbReference type="EMBL" id="NBXB01000041">
    <property type="protein sequence ID" value="RFA12525.1"/>
    <property type="molecule type" value="Genomic_DNA"/>
</dbReference>
<evidence type="ECO:0000256" key="7">
    <source>
        <dbReference type="SAM" id="Phobius"/>
    </source>
</evidence>
<keyword evidence="5 7" id="KW-0472">Membrane</keyword>